<dbReference type="RefSeq" id="XP_046068751.1">
    <property type="nucleotide sequence ID" value="XM_046211817.1"/>
</dbReference>
<evidence type="ECO:0000256" key="4">
    <source>
        <dbReference type="ARBA" id="ARBA00023136"/>
    </source>
</evidence>
<gene>
    <name evidence="6" type="ORF">BGW36DRAFT_302713</name>
</gene>
<comment type="subcellular location">
    <subcellularLocation>
        <location evidence="1">Membrane</location>
        <topology evidence="1">Multi-pass membrane protein</topology>
    </subcellularLocation>
</comment>
<feature type="transmembrane region" description="Helical" evidence="5">
    <location>
        <begin position="12"/>
        <end position="34"/>
    </location>
</feature>
<organism evidence="6 7">
    <name type="scientific">Talaromyces proteolyticus</name>
    <dbReference type="NCBI Taxonomy" id="1131652"/>
    <lineage>
        <taxon>Eukaryota</taxon>
        <taxon>Fungi</taxon>
        <taxon>Dikarya</taxon>
        <taxon>Ascomycota</taxon>
        <taxon>Pezizomycotina</taxon>
        <taxon>Eurotiomycetes</taxon>
        <taxon>Eurotiomycetidae</taxon>
        <taxon>Eurotiales</taxon>
        <taxon>Trichocomaceae</taxon>
        <taxon>Talaromyces</taxon>
        <taxon>Talaromyces sect. Bacilispori</taxon>
    </lineage>
</organism>
<dbReference type="GO" id="GO:0016020">
    <property type="term" value="C:membrane"/>
    <property type="evidence" value="ECO:0007669"/>
    <property type="project" value="UniProtKB-SubCell"/>
</dbReference>
<dbReference type="InterPro" id="IPR007568">
    <property type="entry name" value="RTA1"/>
</dbReference>
<keyword evidence="4 5" id="KW-0472">Membrane</keyword>
<sequence>MPTLETYEGAYLWNYVPSLPLAATFAGIFTLATALHCVKLYKTRHWFTIPFLMGGFSEIIGYVSRAASTYNTGNLATYLIQDIFLVIPPLGFAATLYATYSRIVRAIHGEAFSPVPIRWATWIFVVGDLTCFSVQGNAAGLLGNPDLALTGDYIIIAGLILQIIVFVFFITCCVIFNKRMRVHMAKTGTVFNLPWQSWFTMLYMTSAATLIRNIYRVVEFVMQAIDQEGYLLTNEWPLYVFDAALMLFVMTSFYIWYPNTLRAQIRESMTELRSNST</sequence>
<keyword evidence="3 5" id="KW-1133">Transmembrane helix</keyword>
<dbReference type="Proteomes" id="UP001201262">
    <property type="component" value="Unassembled WGS sequence"/>
</dbReference>
<evidence type="ECO:0000313" key="6">
    <source>
        <dbReference type="EMBL" id="KAH8692878.1"/>
    </source>
</evidence>
<dbReference type="PANTHER" id="PTHR31465">
    <property type="entry name" value="PROTEIN RTA1-RELATED"/>
    <property type="match status" value="1"/>
</dbReference>
<feature type="transmembrane region" description="Helical" evidence="5">
    <location>
        <begin position="46"/>
        <end position="63"/>
    </location>
</feature>
<dbReference type="GeneID" id="70242104"/>
<feature type="transmembrane region" description="Helical" evidence="5">
    <location>
        <begin position="75"/>
        <end position="98"/>
    </location>
</feature>
<evidence type="ECO:0000256" key="3">
    <source>
        <dbReference type="ARBA" id="ARBA00022989"/>
    </source>
</evidence>
<feature type="transmembrane region" description="Helical" evidence="5">
    <location>
        <begin position="119"/>
        <end position="141"/>
    </location>
</feature>
<proteinExistence type="predicted"/>
<accession>A0AAD4KK58</accession>
<keyword evidence="2 5" id="KW-0812">Transmembrane</keyword>
<dbReference type="AlphaFoldDB" id="A0AAD4KK58"/>
<evidence type="ECO:0000256" key="2">
    <source>
        <dbReference type="ARBA" id="ARBA00022692"/>
    </source>
</evidence>
<name>A0AAD4KK58_9EURO</name>
<dbReference type="Pfam" id="PF04479">
    <property type="entry name" value="RTA1"/>
    <property type="match status" value="1"/>
</dbReference>
<feature type="transmembrane region" description="Helical" evidence="5">
    <location>
        <begin position="153"/>
        <end position="177"/>
    </location>
</feature>
<feature type="transmembrane region" description="Helical" evidence="5">
    <location>
        <begin position="198"/>
        <end position="218"/>
    </location>
</feature>
<evidence type="ECO:0000256" key="5">
    <source>
        <dbReference type="SAM" id="Phobius"/>
    </source>
</evidence>
<evidence type="ECO:0000256" key="1">
    <source>
        <dbReference type="ARBA" id="ARBA00004141"/>
    </source>
</evidence>
<evidence type="ECO:0000313" key="7">
    <source>
        <dbReference type="Proteomes" id="UP001201262"/>
    </source>
</evidence>
<dbReference type="EMBL" id="JAJTJA010000010">
    <property type="protein sequence ID" value="KAH8692878.1"/>
    <property type="molecule type" value="Genomic_DNA"/>
</dbReference>
<protein>
    <submittedName>
        <fullName evidence="6">RTA1 like protein-domain-containing protein</fullName>
    </submittedName>
</protein>
<reference evidence="6" key="1">
    <citation type="submission" date="2021-12" db="EMBL/GenBank/DDBJ databases">
        <title>Convergent genome expansion in fungi linked to evolution of root-endophyte symbiosis.</title>
        <authorList>
            <consortium name="DOE Joint Genome Institute"/>
            <person name="Ke Y.-H."/>
            <person name="Bonito G."/>
            <person name="Liao H.-L."/>
            <person name="Looney B."/>
            <person name="Rojas-Flechas A."/>
            <person name="Nash J."/>
            <person name="Hameed K."/>
            <person name="Schadt C."/>
            <person name="Martin F."/>
            <person name="Crous P.W."/>
            <person name="Miettinen O."/>
            <person name="Magnuson J.K."/>
            <person name="Labbe J."/>
            <person name="Jacobson D."/>
            <person name="Doktycz M.J."/>
            <person name="Veneault-Fourrey C."/>
            <person name="Kuo A."/>
            <person name="Mondo S."/>
            <person name="Calhoun S."/>
            <person name="Riley R."/>
            <person name="Ohm R."/>
            <person name="LaButti K."/>
            <person name="Andreopoulos B."/>
            <person name="Pangilinan J."/>
            <person name="Nolan M."/>
            <person name="Tritt A."/>
            <person name="Clum A."/>
            <person name="Lipzen A."/>
            <person name="Daum C."/>
            <person name="Barry K."/>
            <person name="Grigoriev I.V."/>
            <person name="Vilgalys R."/>
        </authorList>
    </citation>
    <scope>NUCLEOTIDE SEQUENCE</scope>
    <source>
        <strain evidence="6">PMI_201</strain>
    </source>
</reference>
<comment type="caution">
    <text evidence="6">The sequence shown here is derived from an EMBL/GenBank/DDBJ whole genome shotgun (WGS) entry which is preliminary data.</text>
</comment>
<dbReference type="PANTHER" id="PTHR31465:SF27">
    <property type="entry name" value="DOMAIN PROTEIN, PUTATIVE (AFU_ORTHOLOGUE AFUA_3G01030)-RELATED"/>
    <property type="match status" value="1"/>
</dbReference>
<keyword evidence="7" id="KW-1185">Reference proteome</keyword>
<feature type="transmembrane region" description="Helical" evidence="5">
    <location>
        <begin position="238"/>
        <end position="257"/>
    </location>
</feature>